<dbReference type="OrthoDB" id="9812949at2"/>
<keyword evidence="12 16" id="KW-0030">Aminoacyl-tRNA synthetase</keyword>
<keyword evidence="7" id="KW-0547">Nucleotide-binding</keyword>
<evidence type="ECO:0000256" key="4">
    <source>
        <dbReference type="ARBA" id="ARBA00022555"/>
    </source>
</evidence>
<dbReference type="GO" id="GO:0004813">
    <property type="term" value="F:alanine-tRNA ligase activity"/>
    <property type="evidence" value="ECO:0007669"/>
    <property type="project" value="UniProtKB-EC"/>
</dbReference>
<sequence length="399" mass="45973">MQKIYYENPYEKEFVAEIINVVEKNNEYHIELDRTNFYPGSLDNQGDTGFINEVLVTRVYEEENTIYHVIKTKPNKIHRVKCSIDWEKRYTYMQKHLAWNLLVTYFSELFNIKASDNPEKSNYNYIDLNGQVDETQIKKVEEMVNEIIFKNIAVEMIYPNKKELKKLSIQKNTKNKNDEVRVAKIKDFTAFISEGILPKSTIEIQMVKVNKYEKQGKGSRIHFICGNSAVLDYVSKFELMAKITKAFKCDESDIITKVDSISNEINNARSENALLKTKVADYEIQNMINNCESENNIKILKIVYENEDLKYINLLAKKLVEFPGIIVLFAIKDQEKANLLFMCSKDIKFISMNNLLKDAITLIDGKGGGSDFAAQGGGKNNNNLEAALDYAYNKVRTGV</sequence>
<dbReference type="SUPFAM" id="SSF55186">
    <property type="entry name" value="ThrRS/AlaRS common domain"/>
    <property type="match status" value="1"/>
</dbReference>
<keyword evidence="17" id="KW-1185">Reference proteome</keyword>
<evidence type="ECO:0000259" key="15">
    <source>
        <dbReference type="Pfam" id="PF02272"/>
    </source>
</evidence>
<dbReference type="EC" id="6.1.1.7" evidence="2"/>
<dbReference type="PANTHER" id="PTHR43462">
    <property type="entry name" value="ALANYL-TRNA EDITING PROTEIN"/>
    <property type="match status" value="1"/>
</dbReference>
<dbReference type="Gene3D" id="2.40.30.130">
    <property type="match status" value="1"/>
</dbReference>
<keyword evidence="11" id="KW-0648">Protein biosynthesis</keyword>
<evidence type="ECO:0000256" key="3">
    <source>
        <dbReference type="ARBA" id="ARBA00017959"/>
    </source>
</evidence>
<evidence type="ECO:0000256" key="10">
    <source>
        <dbReference type="ARBA" id="ARBA00022884"/>
    </source>
</evidence>
<evidence type="ECO:0000256" key="12">
    <source>
        <dbReference type="ARBA" id="ARBA00023146"/>
    </source>
</evidence>
<evidence type="ECO:0000256" key="6">
    <source>
        <dbReference type="ARBA" id="ARBA00022723"/>
    </source>
</evidence>
<dbReference type="InterPro" id="IPR051335">
    <property type="entry name" value="Alanyl-tRNA_Editing_Enzymes"/>
</dbReference>
<evidence type="ECO:0000256" key="14">
    <source>
        <dbReference type="SAM" id="Coils"/>
    </source>
</evidence>
<keyword evidence="4" id="KW-0820">tRNA-binding</keyword>
<evidence type="ECO:0000313" key="16">
    <source>
        <dbReference type="EMBL" id="SHH80543.1"/>
    </source>
</evidence>
<evidence type="ECO:0000256" key="7">
    <source>
        <dbReference type="ARBA" id="ARBA00022741"/>
    </source>
</evidence>
<name>A0A1M5W048_9CLOT</name>
<feature type="domain" description="DHHA1" evidence="15">
    <location>
        <begin position="321"/>
        <end position="393"/>
    </location>
</feature>
<dbReference type="GO" id="GO:0046872">
    <property type="term" value="F:metal ion binding"/>
    <property type="evidence" value="ECO:0007669"/>
    <property type="project" value="UniProtKB-KW"/>
</dbReference>
<evidence type="ECO:0000256" key="9">
    <source>
        <dbReference type="ARBA" id="ARBA00022840"/>
    </source>
</evidence>
<protein>
    <recommendedName>
        <fullName evidence="3">Alanine--tRNA ligase</fullName>
        <ecNumber evidence="2">6.1.1.7</ecNumber>
    </recommendedName>
    <alternativeName>
        <fullName evidence="13">Alanyl-tRNA synthetase</fullName>
    </alternativeName>
</protein>
<dbReference type="Gene3D" id="3.10.310.40">
    <property type="match status" value="1"/>
</dbReference>
<feature type="coiled-coil region" evidence="14">
    <location>
        <begin position="258"/>
        <end position="285"/>
    </location>
</feature>
<keyword evidence="14" id="KW-0175">Coiled coil</keyword>
<organism evidence="16 17">
    <name type="scientific">Clostridium grantii DSM 8605</name>
    <dbReference type="NCBI Taxonomy" id="1121316"/>
    <lineage>
        <taxon>Bacteria</taxon>
        <taxon>Bacillati</taxon>
        <taxon>Bacillota</taxon>
        <taxon>Clostridia</taxon>
        <taxon>Eubacteriales</taxon>
        <taxon>Clostridiaceae</taxon>
        <taxon>Clostridium</taxon>
    </lineage>
</organism>
<evidence type="ECO:0000313" key="17">
    <source>
        <dbReference type="Proteomes" id="UP000184447"/>
    </source>
</evidence>
<evidence type="ECO:0000256" key="8">
    <source>
        <dbReference type="ARBA" id="ARBA00022833"/>
    </source>
</evidence>
<dbReference type="FunFam" id="3.10.310.40:FF:000001">
    <property type="entry name" value="Alanine--tRNA ligase"/>
    <property type="match status" value="1"/>
</dbReference>
<evidence type="ECO:0000256" key="13">
    <source>
        <dbReference type="ARBA" id="ARBA00032577"/>
    </source>
</evidence>
<keyword evidence="8" id="KW-0862">Zinc</keyword>
<reference evidence="16 17" key="1">
    <citation type="submission" date="2016-11" db="EMBL/GenBank/DDBJ databases">
        <authorList>
            <person name="Jaros S."/>
            <person name="Januszkiewicz K."/>
            <person name="Wedrychowicz H."/>
        </authorList>
    </citation>
    <scope>NUCLEOTIDE SEQUENCE [LARGE SCALE GENOMIC DNA]</scope>
    <source>
        <strain evidence="16 17">DSM 8605</strain>
    </source>
</reference>
<dbReference type="GO" id="GO:0000049">
    <property type="term" value="F:tRNA binding"/>
    <property type="evidence" value="ECO:0007669"/>
    <property type="project" value="UniProtKB-KW"/>
</dbReference>
<keyword evidence="9" id="KW-0067">ATP-binding</keyword>
<dbReference type="PANTHER" id="PTHR43462:SF1">
    <property type="entry name" value="ALANYL-TRNA EDITING PROTEIN AARSD1"/>
    <property type="match status" value="1"/>
</dbReference>
<evidence type="ECO:0000256" key="1">
    <source>
        <dbReference type="ARBA" id="ARBA00008226"/>
    </source>
</evidence>
<comment type="similarity">
    <text evidence="1">Belongs to the class-II aminoacyl-tRNA synthetase family.</text>
</comment>
<dbReference type="InterPro" id="IPR018163">
    <property type="entry name" value="Thr/Ala-tRNA-synth_IIc_edit"/>
</dbReference>
<dbReference type="GO" id="GO:0002161">
    <property type="term" value="F:aminoacyl-tRNA deacylase activity"/>
    <property type="evidence" value="ECO:0007669"/>
    <property type="project" value="UniProtKB-ARBA"/>
</dbReference>
<dbReference type="AlphaFoldDB" id="A0A1M5W048"/>
<proteinExistence type="inferred from homology"/>
<dbReference type="GO" id="GO:0006412">
    <property type="term" value="P:translation"/>
    <property type="evidence" value="ECO:0007669"/>
    <property type="project" value="UniProtKB-KW"/>
</dbReference>
<keyword evidence="6" id="KW-0479">Metal-binding</keyword>
<evidence type="ECO:0000256" key="11">
    <source>
        <dbReference type="ARBA" id="ARBA00022917"/>
    </source>
</evidence>
<evidence type="ECO:0000256" key="5">
    <source>
        <dbReference type="ARBA" id="ARBA00022598"/>
    </source>
</evidence>
<dbReference type="Proteomes" id="UP000184447">
    <property type="component" value="Unassembled WGS sequence"/>
</dbReference>
<dbReference type="Gene3D" id="3.30.980.10">
    <property type="entry name" value="Threonyl-trna Synthetase, Chain A, domain 2"/>
    <property type="match status" value="1"/>
</dbReference>
<dbReference type="Pfam" id="PF02272">
    <property type="entry name" value="DHHA1"/>
    <property type="match status" value="1"/>
</dbReference>
<evidence type="ECO:0000256" key="2">
    <source>
        <dbReference type="ARBA" id="ARBA00013168"/>
    </source>
</evidence>
<dbReference type="RefSeq" id="WP_073338826.1">
    <property type="nucleotide sequence ID" value="NZ_FQXM01000014.1"/>
</dbReference>
<dbReference type="InterPro" id="IPR003156">
    <property type="entry name" value="DHHA1_dom"/>
</dbReference>
<dbReference type="EMBL" id="FQXM01000014">
    <property type="protein sequence ID" value="SHH80543.1"/>
    <property type="molecule type" value="Genomic_DNA"/>
</dbReference>
<dbReference type="InterPro" id="IPR009000">
    <property type="entry name" value="Transl_B-barrel_sf"/>
</dbReference>
<keyword evidence="5" id="KW-0436">Ligase</keyword>
<dbReference type="SUPFAM" id="SSF50447">
    <property type="entry name" value="Translation proteins"/>
    <property type="match status" value="1"/>
</dbReference>
<gene>
    <name evidence="16" type="ORF">SAMN02745207_02572</name>
</gene>
<keyword evidence="10" id="KW-0694">RNA-binding</keyword>
<dbReference type="STRING" id="1121316.SAMN02745207_02572"/>
<dbReference type="GO" id="GO:0005524">
    <property type="term" value="F:ATP binding"/>
    <property type="evidence" value="ECO:0007669"/>
    <property type="project" value="UniProtKB-KW"/>
</dbReference>
<accession>A0A1M5W048</accession>